<reference evidence="1" key="1">
    <citation type="submission" date="2013-07" db="EMBL/GenBank/DDBJ databases">
        <title>The genome of Eucalyptus grandis.</title>
        <authorList>
            <person name="Schmutz J."/>
            <person name="Hayes R."/>
            <person name="Myburg A."/>
            <person name="Tuskan G."/>
            <person name="Grattapaglia D."/>
            <person name="Rokhsar D.S."/>
        </authorList>
    </citation>
    <scope>NUCLEOTIDE SEQUENCE</scope>
    <source>
        <tissue evidence="1">Leaf extractions</tissue>
    </source>
</reference>
<evidence type="ECO:0000313" key="1">
    <source>
        <dbReference type="EMBL" id="KCW68364.1"/>
    </source>
</evidence>
<gene>
    <name evidence="1" type="ORF">EUGRSUZ_F02024</name>
</gene>
<proteinExistence type="predicted"/>
<dbReference type="EMBL" id="KK198758">
    <property type="protein sequence ID" value="KCW68364.1"/>
    <property type="molecule type" value="Genomic_DNA"/>
</dbReference>
<organism evidence="1">
    <name type="scientific">Eucalyptus grandis</name>
    <name type="common">Flooded gum</name>
    <dbReference type="NCBI Taxonomy" id="71139"/>
    <lineage>
        <taxon>Eukaryota</taxon>
        <taxon>Viridiplantae</taxon>
        <taxon>Streptophyta</taxon>
        <taxon>Embryophyta</taxon>
        <taxon>Tracheophyta</taxon>
        <taxon>Spermatophyta</taxon>
        <taxon>Magnoliopsida</taxon>
        <taxon>eudicotyledons</taxon>
        <taxon>Gunneridae</taxon>
        <taxon>Pentapetalae</taxon>
        <taxon>rosids</taxon>
        <taxon>malvids</taxon>
        <taxon>Myrtales</taxon>
        <taxon>Myrtaceae</taxon>
        <taxon>Myrtoideae</taxon>
        <taxon>Eucalypteae</taxon>
        <taxon>Eucalyptus</taxon>
    </lineage>
</organism>
<accession>A0A059BQP6</accession>
<dbReference type="AlphaFoldDB" id="A0A059BQP6"/>
<dbReference type="InParanoid" id="A0A059BQP6"/>
<dbReference type="Gramene" id="KCW68364">
    <property type="protein sequence ID" value="KCW68364"/>
    <property type="gene ID" value="EUGRSUZ_F02024"/>
</dbReference>
<protein>
    <submittedName>
        <fullName evidence="1">Uncharacterized protein</fullName>
    </submittedName>
</protein>
<name>A0A059BQP6_EUCGR</name>
<sequence>MSSRTRDNGCCKLELKRSWPEGGRGSGLFLLEEVCISQHLAESNPRQQIPSLDQLKDCHGHFLKNRVTF</sequence>